<dbReference type="OrthoDB" id="5829932at2759"/>
<evidence type="ECO:0000313" key="2">
    <source>
        <dbReference type="EMBL" id="CAB3407486.1"/>
    </source>
</evidence>
<dbReference type="AlphaFoldDB" id="A0A8S1F5S2"/>
<reference evidence="2 3" key="1">
    <citation type="submission" date="2020-04" db="EMBL/GenBank/DDBJ databases">
        <authorList>
            <person name="Laetsch R D."/>
            <person name="Stevens L."/>
            <person name="Kumar S."/>
            <person name="Blaxter L. M."/>
        </authorList>
    </citation>
    <scope>NUCLEOTIDE SEQUENCE [LARGE SCALE GENOMIC DNA]</scope>
</reference>
<protein>
    <submittedName>
        <fullName evidence="2">Uncharacterized protein</fullName>
    </submittedName>
</protein>
<keyword evidence="1" id="KW-0732">Signal</keyword>
<dbReference type="Proteomes" id="UP000494206">
    <property type="component" value="Unassembled WGS sequence"/>
</dbReference>
<evidence type="ECO:0000256" key="1">
    <source>
        <dbReference type="SAM" id="SignalP"/>
    </source>
</evidence>
<sequence>MAFGWRFDAILILLPYLVDAGVRDRMRFAVGRIDGDEEYGARPYLEIPVNGEKLAVPKAFYHYSENQVSAGANFGLPDASQLLATNSKIVNNRKEINGIYLPIPNMEPINLHFINQRVFEKGIDTKAREESPESVLFRAKRACLMETESECERQLLEYHRVKSEQLKMQRMPLHEQLMELGRLSSTAKLVDKQGDGLGVVVGVPGYDPLYIGAELGHDNGHDLNIKFTPPA</sequence>
<proteinExistence type="predicted"/>
<gene>
    <name evidence="2" type="ORF">CBOVIS_LOCUS9409</name>
</gene>
<accession>A0A8S1F5S2</accession>
<name>A0A8S1F5S2_9PELO</name>
<organism evidence="2 3">
    <name type="scientific">Caenorhabditis bovis</name>
    <dbReference type="NCBI Taxonomy" id="2654633"/>
    <lineage>
        <taxon>Eukaryota</taxon>
        <taxon>Metazoa</taxon>
        <taxon>Ecdysozoa</taxon>
        <taxon>Nematoda</taxon>
        <taxon>Chromadorea</taxon>
        <taxon>Rhabditida</taxon>
        <taxon>Rhabditina</taxon>
        <taxon>Rhabditomorpha</taxon>
        <taxon>Rhabditoidea</taxon>
        <taxon>Rhabditidae</taxon>
        <taxon>Peloderinae</taxon>
        <taxon>Caenorhabditis</taxon>
    </lineage>
</organism>
<evidence type="ECO:0000313" key="3">
    <source>
        <dbReference type="Proteomes" id="UP000494206"/>
    </source>
</evidence>
<feature type="signal peptide" evidence="1">
    <location>
        <begin position="1"/>
        <end position="20"/>
    </location>
</feature>
<feature type="chain" id="PRO_5035827281" evidence="1">
    <location>
        <begin position="21"/>
        <end position="231"/>
    </location>
</feature>
<comment type="caution">
    <text evidence="2">The sequence shown here is derived from an EMBL/GenBank/DDBJ whole genome shotgun (WGS) entry which is preliminary data.</text>
</comment>
<keyword evidence="3" id="KW-1185">Reference proteome</keyword>
<dbReference type="EMBL" id="CADEPM010000006">
    <property type="protein sequence ID" value="CAB3407486.1"/>
    <property type="molecule type" value="Genomic_DNA"/>
</dbReference>